<proteinExistence type="inferred from homology"/>
<dbReference type="InterPro" id="IPR029058">
    <property type="entry name" value="AB_hydrolase_fold"/>
</dbReference>
<name>B0CNS1_LACBS</name>
<dbReference type="InterPro" id="IPR050309">
    <property type="entry name" value="Type-B_Carboxylest/Lipase"/>
</dbReference>
<evidence type="ECO:0000259" key="5">
    <source>
        <dbReference type="Pfam" id="PF00135"/>
    </source>
</evidence>
<dbReference type="RefSeq" id="XP_001874193.1">
    <property type="nucleotide sequence ID" value="XM_001874158.1"/>
</dbReference>
<dbReference type="InterPro" id="IPR002018">
    <property type="entry name" value="CarbesteraseB"/>
</dbReference>
<dbReference type="SUPFAM" id="SSF53474">
    <property type="entry name" value="alpha/beta-Hydrolases"/>
    <property type="match status" value="1"/>
</dbReference>
<dbReference type="FunCoup" id="B0CNS1">
    <property type="interactions" value="2"/>
</dbReference>
<dbReference type="OrthoDB" id="408631at2759"/>
<evidence type="ECO:0000256" key="3">
    <source>
        <dbReference type="RuleBase" id="RU361235"/>
    </source>
</evidence>
<keyword evidence="3" id="KW-0732">Signal</keyword>
<feature type="compositionally biased region" description="Polar residues" evidence="4">
    <location>
        <begin position="83"/>
        <end position="94"/>
    </location>
</feature>
<dbReference type="Proteomes" id="UP000001194">
    <property type="component" value="Unassembled WGS sequence"/>
</dbReference>
<dbReference type="Pfam" id="PF00135">
    <property type="entry name" value="COesterase"/>
    <property type="match status" value="1"/>
</dbReference>
<feature type="region of interest" description="Disordered" evidence="4">
    <location>
        <begin position="76"/>
        <end position="100"/>
    </location>
</feature>
<accession>B0CNS1</accession>
<evidence type="ECO:0000313" key="6">
    <source>
        <dbReference type="EMBL" id="EDR15985.1"/>
    </source>
</evidence>
<dbReference type="GO" id="GO:0016787">
    <property type="term" value="F:hydrolase activity"/>
    <property type="evidence" value="ECO:0007669"/>
    <property type="project" value="UniProtKB-KW"/>
</dbReference>
<feature type="chain" id="PRO_5005122308" description="Carboxylic ester hydrolase" evidence="3">
    <location>
        <begin position="19"/>
        <end position="556"/>
    </location>
</feature>
<dbReference type="EC" id="3.1.1.-" evidence="3"/>
<dbReference type="AlphaFoldDB" id="B0CNS1"/>
<dbReference type="EMBL" id="DS547091">
    <property type="protein sequence ID" value="EDR15985.1"/>
    <property type="molecule type" value="Genomic_DNA"/>
</dbReference>
<organism evidence="7">
    <name type="scientific">Laccaria bicolor (strain S238N-H82 / ATCC MYA-4686)</name>
    <name type="common">Bicoloured deceiver</name>
    <name type="synonym">Laccaria laccata var. bicolor</name>
    <dbReference type="NCBI Taxonomy" id="486041"/>
    <lineage>
        <taxon>Eukaryota</taxon>
        <taxon>Fungi</taxon>
        <taxon>Dikarya</taxon>
        <taxon>Basidiomycota</taxon>
        <taxon>Agaricomycotina</taxon>
        <taxon>Agaricomycetes</taxon>
        <taxon>Agaricomycetidae</taxon>
        <taxon>Agaricales</taxon>
        <taxon>Agaricineae</taxon>
        <taxon>Hydnangiaceae</taxon>
        <taxon>Laccaria</taxon>
    </lineage>
</organism>
<sequence length="556" mass="59436">MLLTIGVLLAVSTTATLGIPLAGSPTVRLDNAIVTGLGAGSVSKFLGIPFAQPPKGDRRFRLPVAVPPYEGTLSATKYGPACPQQTPSADSGSPTVDVAGSPLSPDQIDGALKISRLQATDALESDEDCLSINVIKPAANISTQVLLPVLVWIYGGAFEFGDTVSYDDTGVRLVKRSLELGQPLIYVSMNYRVSAWGFLPGAEVKKAGLGNLGLHDQREALLWVQKYIGAFGGDKTKVTLWGQSAGAISVSLHMLTNGGITNGLFRGGFMQSGAPIPIGDISDGQKYYDALVADTGCSKTIDTLECLRGVSSDALQAAVDKSPNVLSYQSLSLAWVPRADGVFLADNPLKLVQEGKVADIPFVTGNVDDEGTAFAFSSLNVTNDAQFREYIKTNFLPKAPDSELAPLWSAYPDVPRAGSPFGTGLLWDIGQYKRIAAFQGDSVFQAPRRFFLQQRSGKQKTWSYLSKRSKYFPLALVGSSHGSDLKIDLLDDNIVRFTSTLNPNNGTGVVWPQYTPASPQLLTFPTTIFGSPSITLDNYRADGLKLLAQLGLKYPN</sequence>
<dbReference type="ESTHER" id="lacbs-b0cns1">
    <property type="family name" value="Fungal_carboxylesterase_lipase"/>
</dbReference>
<dbReference type="HOGENOM" id="CLU_006586_10_6_1"/>
<evidence type="ECO:0000313" key="7">
    <source>
        <dbReference type="Proteomes" id="UP000001194"/>
    </source>
</evidence>
<protein>
    <recommendedName>
        <fullName evidence="3">Carboxylic ester hydrolase</fullName>
        <ecNumber evidence="3">3.1.1.-</ecNumber>
    </recommendedName>
</protein>
<dbReference type="Gene3D" id="3.40.50.1820">
    <property type="entry name" value="alpha/beta hydrolase"/>
    <property type="match status" value="1"/>
</dbReference>
<reference evidence="6 7" key="1">
    <citation type="journal article" date="2008" name="Nature">
        <title>The genome of Laccaria bicolor provides insights into mycorrhizal symbiosis.</title>
        <authorList>
            <person name="Martin F."/>
            <person name="Aerts A."/>
            <person name="Ahren D."/>
            <person name="Brun A."/>
            <person name="Danchin E.G.J."/>
            <person name="Duchaussoy F."/>
            <person name="Gibon J."/>
            <person name="Kohler A."/>
            <person name="Lindquist E."/>
            <person name="Pereda V."/>
            <person name="Salamov A."/>
            <person name="Shapiro H.J."/>
            <person name="Wuyts J."/>
            <person name="Blaudez D."/>
            <person name="Buee M."/>
            <person name="Brokstein P."/>
            <person name="Canbaeck B."/>
            <person name="Cohen D."/>
            <person name="Courty P.E."/>
            <person name="Coutinho P.M."/>
            <person name="Delaruelle C."/>
            <person name="Detter J.C."/>
            <person name="Deveau A."/>
            <person name="DiFazio S."/>
            <person name="Duplessis S."/>
            <person name="Fraissinet-Tachet L."/>
            <person name="Lucic E."/>
            <person name="Frey-Klett P."/>
            <person name="Fourrey C."/>
            <person name="Feussner I."/>
            <person name="Gay G."/>
            <person name="Grimwood J."/>
            <person name="Hoegger P.J."/>
            <person name="Jain P."/>
            <person name="Kilaru S."/>
            <person name="Labbe J."/>
            <person name="Lin Y.C."/>
            <person name="Legue V."/>
            <person name="Le Tacon F."/>
            <person name="Marmeisse R."/>
            <person name="Melayah D."/>
            <person name="Montanini B."/>
            <person name="Muratet M."/>
            <person name="Nehls U."/>
            <person name="Niculita-Hirzel H."/>
            <person name="Oudot-Le Secq M.P."/>
            <person name="Peter M."/>
            <person name="Quesneville H."/>
            <person name="Rajashekar B."/>
            <person name="Reich M."/>
            <person name="Rouhier N."/>
            <person name="Schmutz J."/>
            <person name="Yin T."/>
            <person name="Chalot M."/>
            <person name="Henrissat B."/>
            <person name="Kuees U."/>
            <person name="Lucas S."/>
            <person name="Van de Peer Y."/>
            <person name="Podila G.K."/>
            <person name="Polle A."/>
            <person name="Pukkila P.J."/>
            <person name="Richardson P.M."/>
            <person name="Rouze P."/>
            <person name="Sanders I.R."/>
            <person name="Stajich J.E."/>
            <person name="Tunlid A."/>
            <person name="Tuskan G."/>
            <person name="Grigoriev I.V."/>
        </authorList>
    </citation>
    <scope>NUCLEOTIDE SEQUENCE [LARGE SCALE GENOMIC DNA]</scope>
    <source>
        <strain evidence="7">S238N-H82 / ATCC MYA-4686</strain>
    </source>
</reference>
<evidence type="ECO:0000256" key="1">
    <source>
        <dbReference type="ARBA" id="ARBA00005964"/>
    </source>
</evidence>
<dbReference type="STRING" id="486041.B0CNS1"/>
<keyword evidence="7" id="KW-1185">Reference proteome</keyword>
<comment type="similarity">
    <text evidence="1 3">Belongs to the type-B carboxylesterase/lipase family.</text>
</comment>
<dbReference type="InParanoid" id="B0CNS1"/>
<dbReference type="PANTHER" id="PTHR11559">
    <property type="entry name" value="CARBOXYLESTERASE"/>
    <property type="match status" value="1"/>
</dbReference>
<dbReference type="KEGG" id="lbc:LACBIDRAFT_187526"/>
<feature type="signal peptide" evidence="3">
    <location>
        <begin position="1"/>
        <end position="18"/>
    </location>
</feature>
<evidence type="ECO:0000256" key="4">
    <source>
        <dbReference type="SAM" id="MobiDB-lite"/>
    </source>
</evidence>
<dbReference type="GeneID" id="6069434"/>
<gene>
    <name evidence="6" type="ORF">LACBIDRAFT_187526</name>
</gene>
<keyword evidence="2 3" id="KW-0378">Hydrolase</keyword>
<feature type="domain" description="Carboxylesterase type B" evidence="5">
    <location>
        <begin position="32"/>
        <end position="486"/>
    </location>
</feature>
<dbReference type="PROSITE" id="PS00122">
    <property type="entry name" value="CARBOXYLESTERASE_B_1"/>
    <property type="match status" value="1"/>
</dbReference>
<dbReference type="InterPro" id="IPR019826">
    <property type="entry name" value="Carboxylesterase_B_AS"/>
</dbReference>
<evidence type="ECO:0000256" key="2">
    <source>
        <dbReference type="ARBA" id="ARBA00022801"/>
    </source>
</evidence>